<evidence type="ECO:0000313" key="8">
    <source>
        <dbReference type="Proteomes" id="UP000095003"/>
    </source>
</evidence>
<evidence type="ECO:0000313" key="7">
    <source>
        <dbReference type="EMBL" id="ODM04841.1"/>
    </source>
</evidence>
<dbReference type="SFLD" id="SFLDS00029">
    <property type="entry name" value="Radical_SAM"/>
    <property type="match status" value="1"/>
</dbReference>
<evidence type="ECO:0000256" key="5">
    <source>
        <dbReference type="ARBA" id="ARBA00023014"/>
    </source>
</evidence>
<name>A0A1E3A8X4_9FIRM</name>
<evidence type="ECO:0000259" key="6">
    <source>
        <dbReference type="PROSITE" id="PS51918"/>
    </source>
</evidence>
<dbReference type="RefSeq" id="WP_069159304.1">
    <property type="nucleotide sequence ID" value="NZ_JBKXXQ010000016.1"/>
</dbReference>
<dbReference type="SMART" id="SM00729">
    <property type="entry name" value="Elp3"/>
    <property type="match status" value="1"/>
</dbReference>
<organism evidence="7 8">
    <name type="scientific">Eisenbergiella tayi</name>
    <dbReference type="NCBI Taxonomy" id="1432052"/>
    <lineage>
        <taxon>Bacteria</taxon>
        <taxon>Bacillati</taxon>
        <taxon>Bacillota</taxon>
        <taxon>Clostridia</taxon>
        <taxon>Lachnospirales</taxon>
        <taxon>Lachnospiraceae</taxon>
        <taxon>Eisenbergiella</taxon>
    </lineage>
</organism>
<dbReference type="PANTHER" id="PTHR43409">
    <property type="entry name" value="ANAEROBIC MAGNESIUM-PROTOPORPHYRIN IX MONOMETHYL ESTER CYCLASE-RELATED"/>
    <property type="match status" value="1"/>
</dbReference>
<proteinExistence type="predicted"/>
<dbReference type="AlphaFoldDB" id="A0A1E3A8X4"/>
<accession>A0A1E3A8X4</accession>
<dbReference type="Gene3D" id="3.80.30.20">
    <property type="entry name" value="tm_1862 like domain"/>
    <property type="match status" value="1"/>
</dbReference>
<dbReference type="PATRIC" id="fig|1432052.3.peg.6522"/>
<evidence type="ECO:0000256" key="3">
    <source>
        <dbReference type="ARBA" id="ARBA00022723"/>
    </source>
</evidence>
<dbReference type="SUPFAM" id="SSF102114">
    <property type="entry name" value="Radical SAM enzymes"/>
    <property type="match status" value="1"/>
</dbReference>
<evidence type="ECO:0000256" key="4">
    <source>
        <dbReference type="ARBA" id="ARBA00023004"/>
    </source>
</evidence>
<dbReference type="GO" id="GO:0046872">
    <property type="term" value="F:metal ion binding"/>
    <property type="evidence" value="ECO:0007669"/>
    <property type="project" value="UniProtKB-KW"/>
</dbReference>
<dbReference type="InterPro" id="IPR006638">
    <property type="entry name" value="Elp3/MiaA/NifB-like_rSAM"/>
</dbReference>
<dbReference type="InterPro" id="IPR051198">
    <property type="entry name" value="BchE-like"/>
</dbReference>
<dbReference type="PANTHER" id="PTHR43409:SF4">
    <property type="entry name" value="RADICAL SAM SUPERFAMILY PROTEIN"/>
    <property type="match status" value="1"/>
</dbReference>
<sequence>MHFTGTIWRPPYEANSLLIEVTAGCTHHKCKFCTLYDDLPFKFRMTPIEDVEADLKEVTAQLRSWQSRQVKRVYLVGANPFVLKFERLKEIADLIHKYLPECETIGCFSRVTDVTLKTDEELRELHHLGYDGITIGVETGDDVALEFMNKGYKAQEIVEQTHRLDKAGITYNFFYLTGVSGAGRGVEGALESAKIFNMTRPKIIGSSMLTIFPESELYQEIQAGNWAEEGELEKLHELKTLIENLDIPVFFASLGASNAVWVQGNLPKDKNRMIADLEKACDPNNEAALRHYRTNLQHL</sequence>
<reference evidence="7 8" key="1">
    <citation type="submission" date="2016-07" db="EMBL/GenBank/DDBJ databases">
        <title>Characterization of isolates of Eisenbergiella tayi derived from blood cultures, using whole genome sequencing.</title>
        <authorList>
            <person name="Burdz T."/>
            <person name="Wiebe D."/>
            <person name="Huynh C."/>
            <person name="Bernard K."/>
        </authorList>
    </citation>
    <scope>NUCLEOTIDE SEQUENCE [LARGE SCALE GENOMIC DNA]</scope>
    <source>
        <strain evidence="7 8">NML 120489</strain>
    </source>
</reference>
<dbReference type="SFLD" id="SFLDG01095">
    <property type="entry name" value="Uncharacterised_Radical_SAM_Su"/>
    <property type="match status" value="1"/>
</dbReference>
<dbReference type="Pfam" id="PF04055">
    <property type="entry name" value="Radical_SAM"/>
    <property type="match status" value="1"/>
</dbReference>
<evidence type="ECO:0000256" key="2">
    <source>
        <dbReference type="ARBA" id="ARBA00022691"/>
    </source>
</evidence>
<dbReference type="InterPro" id="IPR007197">
    <property type="entry name" value="rSAM"/>
</dbReference>
<evidence type="ECO:0000256" key="1">
    <source>
        <dbReference type="ARBA" id="ARBA00001966"/>
    </source>
</evidence>
<dbReference type="EMBL" id="MCGI01000007">
    <property type="protein sequence ID" value="ODM04841.1"/>
    <property type="molecule type" value="Genomic_DNA"/>
</dbReference>
<keyword evidence="2" id="KW-0949">S-adenosyl-L-methionine</keyword>
<dbReference type="SFLD" id="SFLDG01082">
    <property type="entry name" value="B12-binding_domain_containing"/>
    <property type="match status" value="1"/>
</dbReference>
<dbReference type="PROSITE" id="PS51918">
    <property type="entry name" value="RADICAL_SAM"/>
    <property type="match status" value="1"/>
</dbReference>
<dbReference type="GO" id="GO:0051536">
    <property type="term" value="F:iron-sulfur cluster binding"/>
    <property type="evidence" value="ECO:0007669"/>
    <property type="project" value="UniProtKB-KW"/>
</dbReference>
<keyword evidence="4" id="KW-0408">Iron</keyword>
<keyword evidence="5" id="KW-0411">Iron-sulfur</keyword>
<dbReference type="Proteomes" id="UP000095003">
    <property type="component" value="Unassembled WGS sequence"/>
</dbReference>
<comment type="cofactor">
    <cofactor evidence="1">
        <name>[4Fe-4S] cluster</name>
        <dbReference type="ChEBI" id="CHEBI:49883"/>
    </cofactor>
</comment>
<dbReference type="InterPro" id="IPR058240">
    <property type="entry name" value="rSAM_sf"/>
</dbReference>
<keyword evidence="3" id="KW-0479">Metal-binding</keyword>
<dbReference type="InterPro" id="IPR023404">
    <property type="entry name" value="rSAM_horseshoe"/>
</dbReference>
<dbReference type="CDD" id="cd01335">
    <property type="entry name" value="Radical_SAM"/>
    <property type="match status" value="1"/>
</dbReference>
<dbReference type="GO" id="GO:0003824">
    <property type="term" value="F:catalytic activity"/>
    <property type="evidence" value="ECO:0007669"/>
    <property type="project" value="InterPro"/>
</dbReference>
<protein>
    <submittedName>
        <fullName evidence="7">Coproporphyrinogen III oxidase</fullName>
    </submittedName>
</protein>
<comment type="caution">
    <text evidence="7">The sequence shown here is derived from an EMBL/GenBank/DDBJ whole genome shotgun (WGS) entry which is preliminary data.</text>
</comment>
<gene>
    <name evidence="7" type="ORF">BEH84_05904</name>
</gene>
<feature type="domain" description="Radical SAM core" evidence="6">
    <location>
        <begin position="11"/>
        <end position="248"/>
    </location>
</feature>